<name>A0A179G4K1_METCM</name>
<dbReference type="InterPro" id="IPR017937">
    <property type="entry name" value="Thioredoxin_CS"/>
</dbReference>
<dbReference type="KEGG" id="pchm:VFPPC_00632"/>
<evidence type="ECO:0000313" key="6">
    <source>
        <dbReference type="EMBL" id="OAQ72737.1"/>
    </source>
</evidence>
<dbReference type="InterPro" id="IPR008979">
    <property type="entry name" value="Galactose-bd-like_sf"/>
</dbReference>
<dbReference type="PRINTS" id="PR00421">
    <property type="entry name" value="THIOREDOXIN"/>
</dbReference>
<dbReference type="Pfam" id="PF00085">
    <property type="entry name" value="Thioredoxin"/>
    <property type="match status" value="1"/>
</dbReference>
<evidence type="ECO:0000256" key="2">
    <source>
        <dbReference type="ARBA" id="ARBA00023157"/>
    </source>
</evidence>
<dbReference type="InterPro" id="IPR010400">
    <property type="entry name" value="PITH_dom"/>
</dbReference>
<dbReference type="GO" id="GO:0005737">
    <property type="term" value="C:cytoplasm"/>
    <property type="evidence" value="ECO:0007669"/>
    <property type="project" value="UniProtKB-ARBA"/>
</dbReference>
<feature type="domain" description="Thioredoxin" evidence="4">
    <location>
        <begin position="1"/>
        <end position="110"/>
    </location>
</feature>
<evidence type="ECO:0000259" key="5">
    <source>
        <dbReference type="PROSITE" id="PS51532"/>
    </source>
</evidence>
<evidence type="ECO:0000256" key="1">
    <source>
        <dbReference type="ARBA" id="ARBA00008987"/>
    </source>
</evidence>
<dbReference type="InterPro" id="IPR037047">
    <property type="entry name" value="PITH_dom_sf"/>
</dbReference>
<dbReference type="CDD" id="cd02947">
    <property type="entry name" value="TRX_family"/>
    <property type="match status" value="1"/>
</dbReference>
<dbReference type="SUPFAM" id="SSF52833">
    <property type="entry name" value="Thioredoxin-like"/>
    <property type="match status" value="1"/>
</dbReference>
<evidence type="ECO:0000259" key="4">
    <source>
        <dbReference type="PROSITE" id="PS51352"/>
    </source>
</evidence>
<gene>
    <name evidence="6" type="ORF">VFPPC_00632</name>
</gene>
<dbReference type="RefSeq" id="XP_018148820.1">
    <property type="nucleotide sequence ID" value="XM_018280612.1"/>
</dbReference>
<dbReference type="Gene3D" id="2.60.120.470">
    <property type="entry name" value="PITH domain"/>
    <property type="match status" value="1"/>
</dbReference>
<dbReference type="Proteomes" id="UP000078397">
    <property type="component" value="Unassembled WGS sequence"/>
</dbReference>
<dbReference type="PROSITE" id="PS51532">
    <property type="entry name" value="PITH"/>
    <property type="match status" value="1"/>
</dbReference>
<feature type="region of interest" description="Disordered" evidence="3">
    <location>
        <begin position="115"/>
        <end position="144"/>
    </location>
</feature>
<evidence type="ECO:0000256" key="3">
    <source>
        <dbReference type="SAM" id="MobiDB-lite"/>
    </source>
</evidence>
<dbReference type="PROSITE" id="PS51352">
    <property type="entry name" value="THIOREDOXIN_2"/>
    <property type="match status" value="1"/>
</dbReference>
<protein>
    <submittedName>
        <fullName evidence="6">Thioredoxin</fullName>
    </submittedName>
</protein>
<dbReference type="OrthoDB" id="2121326at2759"/>
<dbReference type="Pfam" id="PF06201">
    <property type="entry name" value="PITH"/>
    <property type="match status" value="1"/>
</dbReference>
<evidence type="ECO:0000313" key="7">
    <source>
        <dbReference type="Proteomes" id="UP000078397"/>
    </source>
</evidence>
<keyword evidence="2" id="KW-1015">Disulfide bond</keyword>
<dbReference type="SUPFAM" id="SSF49785">
    <property type="entry name" value="Galactose-binding domain-like"/>
    <property type="match status" value="1"/>
</dbReference>
<proteinExistence type="inferred from homology"/>
<dbReference type="AlphaFoldDB" id="A0A179G4K1"/>
<dbReference type="PROSITE" id="PS00194">
    <property type="entry name" value="THIOREDOXIN_1"/>
    <property type="match status" value="1"/>
</dbReference>
<keyword evidence="7" id="KW-1185">Reference proteome</keyword>
<dbReference type="Gene3D" id="3.40.30.10">
    <property type="entry name" value="Glutaredoxin"/>
    <property type="match status" value="1"/>
</dbReference>
<dbReference type="GeneID" id="28844606"/>
<dbReference type="EMBL" id="LSBJ02000001">
    <property type="protein sequence ID" value="OAQ72737.1"/>
    <property type="molecule type" value="Genomic_DNA"/>
</dbReference>
<comment type="caution">
    <text evidence="6">The sequence shown here is derived from an EMBL/GenBank/DDBJ whole genome shotgun (WGS) entry which is preliminary data.</text>
</comment>
<dbReference type="PANTHER" id="PTHR46115">
    <property type="entry name" value="THIOREDOXIN-LIKE PROTEIN 1"/>
    <property type="match status" value="1"/>
</dbReference>
<sequence>MPQPPVQITSKEHFDGILKKSKLVVADFFADWCGPCQQIAPVYEALSQSLTRPDLLTFVKVDTEKNQALSEEYQISALPTFLLFQKGKVIQTVQGANPTELRRIIQKLSSELESADEASGSGGGGGSSSSSSNGPWTGAEIPRGYSDISDQVETRNSELLNADDDAGPVKVLFDIAKPAALNNDDNTTKDYVQSGADDQLLLFIPFQGTVKLHTLQITSLPPKGQDDVSRPEVIHLYINRPQNMDFSEADDTEPTQAITLKPEDWNAQGTANISLRFVKFQKTTTLILYVQKGEDDAEAVRIDRIKLIGEAGTKREMGKLQKVGEDE</sequence>
<dbReference type="InterPro" id="IPR036249">
    <property type="entry name" value="Thioredoxin-like_sf"/>
</dbReference>
<organism evidence="6 7">
    <name type="scientific">Pochonia chlamydosporia 170</name>
    <dbReference type="NCBI Taxonomy" id="1380566"/>
    <lineage>
        <taxon>Eukaryota</taxon>
        <taxon>Fungi</taxon>
        <taxon>Dikarya</taxon>
        <taxon>Ascomycota</taxon>
        <taxon>Pezizomycotina</taxon>
        <taxon>Sordariomycetes</taxon>
        <taxon>Hypocreomycetidae</taxon>
        <taxon>Hypocreales</taxon>
        <taxon>Clavicipitaceae</taxon>
        <taxon>Pochonia</taxon>
    </lineage>
</organism>
<comment type="similarity">
    <text evidence="1">Belongs to the thioredoxin family.</text>
</comment>
<feature type="domain" description="PITH" evidence="5">
    <location>
        <begin position="137"/>
        <end position="327"/>
    </location>
</feature>
<dbReference type="InterPro" id="IPR013766">
    <property type="entry name" value="Thioredoxin_domain"/>
</dbReference>
<accession>A0A179G4K1</accession>
<dbReference type="STRING" id="1380566.A0A179G4K1"/>
<reference evidence="6 7" key="1">
    <citation type="journal article" date="2016" name="PLoS Pathog.">
        <title>Biosynthesis of antibiotic leucinostatins in bio-control fungus Purpureocillium lilacinum and their inhibition on phytophthora revealed by genome mining.</title>
        <authorList>
            <person name="Wang G."/>
            <person name="Liu Z."/>
            <person name="Lin R."/>
            <person name="Li E."/>
            <person name="Mao Z."/>
            <person name="Ling J."/>
            <person name="Yang Y."/>
            <person name="Yin W.B."/>
            <person name="Xie B."/>
        </authorList>
    </citation>
    <scope>NUCLEOTIDE SEQUENCE [LARGE SCALE GENOMIC DNA]</scope>
    <source>
        <strain evidence="6">170</strain>
    </source>
</reference>